<feature type="compositionally biased region" description="Basic and acidic residues" evidence="1">
    <location>
        <begin position="90"/>
        <end position="99"/>
    </location>
</feature>
<protein>
    <submittedName>
        <fullName evidence="2">Uncharacterized protein</fullName>
    </submittedName>
</protein>
<proteinExistence type="predicted"/>
<organism evidence="2 3">
    <name type="scientific">Lactobacillus crispatus</name>
    <dbReference type="NCBI Taxonomy" id="47770"/>
    <lineage>
        <taxon>Bacteria</taxon>
        <taxon>Bacillati</taxon>
        <taxon>Bacillota</taxon>
        <taxon>Bacilli</taxon>
        <taxon>Lactobacillales</taxon>
        <taxon>Lactobacillaceae</taxon>
        <taxon>Lactobacillus</taxon>
    </lineage>
</organism>
<dbReference type="AlphaFoldDB" id="A0AAW8WL86"/>
<feature type="compositionally biased region" description="Polar residues" evidence="1">
    <location>
        <begin position="156"/>
        <end position="175"/>
    </location>
</feature>
<accession>A0AAW8WL86</accession>
<name>A0AAW8WL86_9LACO</name>
<reference evidence="2" key="1">
    <citation type="submission" date="2023-08" db="EMBL/GenBank/DDBJ databases">
        <title>Lactobacillus from the Female Urinary Tract.</title>
        <authorList>
            <person name="Stegman N."/>
            <person name="Jackson B."/>
            <person name="Steiling M."/>
            <person name="Sedano C."/>
            <person name="Wolfe A."/>
            <person name="Putonti C."/>
        </authorList>
    </citation>
    <scope>NUCLEOTIDE SEQUENCE</scope>
    <source>
        <strain evidence="2">UMB5661</strain>
    </source>
</reference>
<evidence type="ECO:0000256" key="1">
    <source>
        <dbReference type="SAM" id="MobiDB-lite"/>
    </source>
</evidence>
<gene>
    <name evidence="2" type="ORF">RON39_07415</name>
</gene>
<evidence type="ECO:0000313" key="2">
    <source>
        <dbReference type="EMBL" id="MDT9609952.1"/>
    </source>
</evidence>
<dbReference type="RefSeq" id="WP_224061655.1">
    <property type="nucleotide sequence ID" value="NZ_CP083391.1"/>
</dbReference>
<evidence type="ECO:0000313" key="3">
    <source>
        <dbReference type="Proteomes" id="UP001253287"/>
    </source>
</evidence>
<dbReference type="EMBL" id="JAVTXN010000037">
    <property type="protein sequence ID" value="MDT9609952.1"/>
    <property type="molecule type" value="Genomic_DNA"/>
</dbReference>
<dbReference type="Proteomes" id="UP001253287">
    <property type="component" value="Unassembled WGS sequence"/>
</dbReference>
<comment type="caution">
    <text evidence="2">The sequence shown here is derived from an EMBL/GenBank/DDBJ whole genome shotgun (WGS) entry which is preliminary data.</text>
</comment>
<sequence>MDLLIIFIAVAGCYYYLKKKKQTQKQVAVEQKRDFGHHPDQKVSYATTIPTDIRRKNAIEAYLNSNRSSIKPLDDERINVDLSEQNSDNEDSKIQKEEITSDDLLVNSQTGEIVTPGMAFSSTDESNSNDDVDNSTVVPASTEVVNSEDQQRSSSDHNSSLNQGKIATSDTQLKQAAQPKDWKRKNDQAINDLLN</sequence>
<feature type="region of interest" description="Disordered" evidence="1">
    <location>
        <begin position="82"/>
        <end position="195"/>
    </location>
</feature>